<evidence type="ECO:0000313" key="5">
    <source>
        <dbReference type="Proteomes" id="UP000319014"/>
    </source>
</evidence>
<comment type="similarity">
    <text evidence="1">Belongs to the TrbG/VirB9 family.</text>
</comment>
<name>A0A521FSG3_9RHOB</name>
<dbReference type="InterPro" id="IPR010258">
    <property type="entry name" value="Conjugal_tfr_TrbG/VirB9/CagX"/>
</dbReference>
<protein>
    <submittedName>
        <fullName evidence="4">Type IV secretion system protein VirB9</fullName>
    </submittedName>
</protein>
<gene>
    <name evidence="4" type="ORF">SAMN06265221_1415</name>
</gene>
<sequence>MIRALLAAGTCALVAGLPLSALAEIRPKPGARDSRITAAQYSEGQVYHVSTRLLNSTLIELDPGEKIFNVAAGDSESFQISEMENPNVFTIKPQVAGAETNLIVETSKRFYLLRVTEGQGTPNWLVRINGGGGSKAGRSAPAVRELPGTPPKKMRYAVAQGSAGAGFAPVGVSDDGRKTYLQIPPDAPMPAVFRADAKGRETSVNSSTKGNVIVVSGRSERWVLRHGDDYVCITGR</sequence>
<keyword evidence="2 3" id="KW-0732">Signal</keyword>
<dbReference type="RefSeq" id="WP_185958777.1">
    <property type="nucleotide sequence ID" value="NZ_FXTK01000041.1"/>
</dbReference>
<evidence type="ECO:0000313" key="4">
    <source>
        <dbReference type="EMBL" id="SMO99165.1"/>
    </source>
</evidence>
<dbReference type="CDD" id="cd06911">
    <property type="entry name" value="VirB9_CagX_TrbG"/>
    <property type="match status" value="1"/>
</dbReference>
<keyword evidence="5" id="KW-1185">Reference proteome</keyword>
<dbReference type="Pfam" id="PF03524">
    <property type="entry name" value="CagX"/>
    <property type="match status" value="1"/>
</dbReference>
<dbReference type="InterPro" id="IPR038161">
    <property type="entry name" value="VirB9/CagX/TrbG_C_sf"/>
</dbReference>
<evidence type="ECO:0000256" key="2">
    <source>
        <dbReference type="ARBA" id="ARBA00022729"/>
    </source>
</evidence>
<dbReference type="Proteomes" id="UP000319014">
    <property type="component" value="Unassembled WGS sequence"/>
</dbReference>
<evidence type="ECO:0000256" key="1">
    <source>
        <dbReference type="ARBA" id="ARBA00006135"/>
    </source>
</evidence>
<dbReference type="EMBL" id="FXTK01000041">
    <property type="protein sequence ID" value="SMO99165.1"/>
    <property type="molecule type" value="Genomic_DNA"/>
</dbReference>
<reference evidence="4 5" key="1">
    <citation type="submission" date="2017-05" db="EMBL/GenBank/DDBJ databases">
        <authorList>
            <person name="Varghese N."/>
            <person name="Submissions S."/>
        </authorList>
    </citation>
    <scope>NUCLEOTIDE SEQUENCE [LARGE SCALE GENOMIC DNA]</scope>
    <source>
        <strain evidence="4 5">DSM 100094</strain>
    </source>
</reference>
<organism evidence="4 5">
    <name type="scientific">Paracoccus laeviglucosivorans</name>
    <dbReference type="NCBI Taxonomy" id="1197861"/>
    <lineage>
        <taxon>Bacteria</taxon>
        <taxon>Pseudomonadati</taxon>
        <taxon>Pseudomonadota</taxon>
        <taxon>Alphaproteobacteria</taxon>
        <taxon>Rhodobacterales</taxon>
        <taxon>Paracoccaceae</taxon>
        <taxon>Paracoccus</taxon>
    </lineage>
</organism>
<dbReference type="InterPro" id="IPR033645">
    <property type="entry name" value="VirB9/CagX/TrbG_C"/>
</dbReference>
<proteinExistence type="inferred from homology"/>
<dbReference type="AlphaFoldDB" id="A0A521FSG3"/>
<accession>A0A521FSG3</accession>
<evidence type="ECO:0000256" key="3">
    <source>
        <dbReference type="SAM" id="SignalP"/>
    </source>
</evidence>
<dbReference type="Gene3D" id="2.60.40.2500">
    <property type="match status" value="1"/>
</dbReference>
<feature type="signal peptide" evidence="3">
    <location>
        <begin position="1"/>
        <end position="23"/>
    </location>
</feature>
<feature type="chain" id="PRO_5022100456" evidence="3">
    <location>
        <begin position="24"/>
        <end position="236"/>
    </location>
</feature>